<evidence type="ECO:0000256" key="6">
    <source>
        <dbReference type="ARBA" id="ARBA00022989"/>
    </source>
</evidence>
<feature type="transmembrane region" description="Helical" evidence="8">
    <location>
        <begin position="168"/>
        <end position="187"/>
    </location>
</feature>
<feature type="transmembrane region" description="Helical" evidence="8">
    <location>
        <begin position="134"/>
        <end position="156"/>
    </location>
</feature>
<dbReference type="Pfam" id="PF03591">
    <property type="entry name" value="AzlC"/>
    <property type="match status" value="1"/>
</dbReference>
<dbReference type="AlphaFoldDB" id="A0A1U9MH86"/>
<gene>
    <name evidence="9" type="ORF">BBC0122_011580</name>
</gene>
<feature type="transmembrane region" description="Helical" evidence="8">
    <location>
        <begin position="194"/>
        <end position="211"/>
    </location>
</feature>
<dbReference type="InterPro" id="IPR011606">
    <property type="entry name" value="Brnchd-chn_aa_trnsp_permease"/>
</dbReference>
<dbReference type="GO" id="GO:0005886">
    <property type="term" value="C:plasma membrane"/>
    <property type="evidence" value="ECO:0007669"/>
    <property type="project" value="UniProtKB-SubCell"/>
</dbReference>
<dbReference type="RefSeq" id="WP_077992157.1">
    <property type="nucleotide sequence ID" value="NZ_CAXUOT020000002.1"/>
</dbReference>
<keyword evidence="4" id="KW-1003">Cell membrane</keyword>
<comment type="subcellular location">
    <subcellularLocation>
        <location evidence="1">Cell membrane</location>
        <topology evidence="1">Multi-pass membrane protein</topology>
    </subcellularLocation>
</comment>
<protein>
    <submittedName>
        <fullName evidence="9">4-azaleucine resistance probable transporter AzlC</fullName>
    </submittedName>
</protein>
<dbReference type="OrthoDB" id="9803444at2"/>
<proteinExistence type="inferred from homology"/>
<evidence type="ECO:0000256" key="5">
    <source>
        <dbReference type="ARBA" id="ARBA00022692"/>
    </source>
</evidence>
<organism evidence="9 10">
    <name type="scientific">Bartonella choladocola</name>
    <dbReference type="NCBI Taxonomy" id="2750995"/>
    <lineage>
        <taxon>Bacteria</taxon>
        <taxon>Pseudomonadati</taxon>
        <taxon>Pseudomonadota</taxon>
        <taxon>Alphaproteobacteria</taxon>
        <taxon>Hyphomicrobiales</taxon>
        <taxon>Bartonellaceae</taxon>
        <taxon>Bartonella</taxon>
    </lineage>
</organism>
<dbReference type="Proteomes" id="UP000189632">
    <property type="component" value="Chromosome"/>
</dbReference>
<evidence type="ECO:0000256" key="2">
    <source>
        <dbReference type="ARBA" id="ARBA00010735"/>
    </source>
</evidence>
<reference evidence="9 10" key="1">
    <citation type="submission" date="2016-11" db="EMBL/GenBank/DDBJ databases">
        <title>Comparative genomics of Bartonella apis.</title>
        <authorList>
            <person name="Engel P."/>
        </authorList>
    </citation>
    <scope>NUCLEOTIDE SEQUENCE [LARGE SCALE GENOMIC DNA]</scope>
    <source>
        <strain evidence="9 10">BBC0122</strain>
    </source>
</reference>
<comment type="similarity">
    <text evidence="2">Belongs to the AzlC family.</text>
</comment>
<dbReference type="GO" id="GO:1903785">
    <property type="term" value="P:L-valine transmembrane transport"/>
    <property type="evidence" value="ECO:0007669"/>
    <property type="project" value="TreeGrafter"/>
</dbReference>
<name>A0A1U9MH86_9HYPH</name>
<dbReference type="KEGG" id="bapi:BBC0122_011580"/>
<dbReference type="STRING" id="1686310.BBC0244_011880"/>
<feature type="transmembrane region" description="Helical" evidence="8">
    <location>
        <begin position="21"/>
        <end position="53"/>
    </location>
</feature>
<keyword evidence="10" id="KW-1185">Reference proteome</keyword>
<keyword evidence="7 8" id="KW-0472">Membrane</keyword>
<accession>A0A1U9MH86</accession>
<evidence type="ECO:0000313" key="9">
    <source>
        <dbReference type="EMBL" id="AQT47275.1"/>
    </source>
</evidence>
<evidence type="ECO:0000256" key="4">
    <source>
        <dbReference type="ARBA" id="ARBA00022475"/>
    </source>
</evidence>
<dbReference type="EMBL" id="CP015625">
    <property type="protein sequence ID" value="AQT47275.1"/>
    <property type="molecule type" value="Genomic_DNA"/>
</dbReference>
<feature type="transmembrane region" description="Helical" evidence="8">
    <location>
        <begin position="217"/>
        <end position="233"/>
    </location>
</feature>
<feature type="transmembrane region" description="Helical" evidence="8">
    <location>
        <begin position="59"/>
        <end position="81"/>
    </location>
</feature>
<evidence type="ECO:0000256" key="8">
    <source>
        <dbReference type="SAM" id="Phobius"/>
    </source>
</evidence>
<dbReference type="PANTHER" id="PTHR34979:SF1">
    <property type="entry name" value="INNER MEMBRANE PROTEIN YGAZ"/>
    <property type="match status" value="1"/>
</dbReference>
<sequence length="240" mass="26193">MIQKNHWHLFKQGIVACIPTLLGYWAIGFACGAIGSVSGFSVLQIFCLSTFVYAGSAQFLFYSMASTGAGLMQIALGVLFINMRYLLINTYMAQFFSHANRFEKLVGGFLMTDETFGVASQYARLHNNILPFSWLLGLNLTAWFSWIFATLVGSVFATSLPDWLKDSLSFSLVGMFIGLLLLGWYASQTKKIDIVVIVVAMAIVTFSHGIIAANASSIIATLIAATIGMFMLLKSGSSKI</sequence>
<keyword evidence="5 8" id="KW-0812">Transmembrane</keyword>
<evidence type="ECO:0000256" key="7">
    <source>
        <dbReference type="ARBA" id="ARBA00023136"/>
    </source>
</evidence>
<keyword evidence="3" id="KW-0813">Transport</keyword>
<evidence type="ECO:0000256" key="3">
    <source>
        <dbReference type="ARBA" id="ARBA00022448"/>
    </source>
</evidence>
<evidence type="ECO:0000256" key="1">
    <source>
        <dbReference type="ARBA" id="ARBA00004651"/>
    </source>
</evidence>
<dbReference type="PANTHER" id="PTHR34979">
    <property type="entry name" value="INNER MEMBRANE PROTEIN YGAZ"/>
    <property type="match status" value="1"/>
</dbReference>
<keyword evidence="6 8" id="KW-1133">Transmembrane helix</keyword>
<evidence type="ECO:0000313" key="10">
    <source>
        <dbReference type="Proteomes" id="UP000189632"/>
    </source>
</evidence>
<dbReference type="PROSITE" id="PS51257">
    <property type="entry name" value="PROKAR_LIPOPROTEIN"/>
    <property type="match status" value="1"/>
</dbReference>